<dbReference type="InterPro" id="IPR025931">
    <property type="entry name" value="TaqI_C"/>
</dbReference>
<feature type="domain" description="Type II methyltransferase M.TaqI-like" evidence="8">
    <location>
        <begin position="522"/>
        <end position="682"/>
    </location>
</feature>
<evidence type="ECO:0000256" key="3">
    <source>
        <dbReference type="ARBA" id="ARBA00022679"/>
    </source>
</evidence>
<dbReference type="PRINTS" id="PR00507">
    <property type="entry name" value="N12N6MTFRASE"/>
</dbReference>
<evidence type="ECO:0000256" key="5">
    <source>
        <dbReference type="ARBA" id="ARBA00022747"/>
    </source>
</evidence>
<dbReference type="InterPro" id="IPR050953">
    <property type="entry name" value="N4_N6_ade-DNA_methylase"/>
</dbReference>
<feature type="domain" description="TaqI-like C-terminal specificity" evidence="9">
    <location>
        <begin position="800"/>
        <end position="953"/>
    </location>
</feature>
<keyword evidence="6" id="KW-0238">DNA-binding</keyword>
<proteinExistence type="predicted"/>
<dbReference type="GO" id="GO:0003677">
    <property type="term" value="F:DNA binding"/>
    <property type="evidence" value="ECO:0007669"/>
    <property type="project" value="UniProtKB-KW"/>
</dbReference>
<organism evidence="10">
    <name type="scientific">uncultured marine crenarchaeote HF4000_APKG6D3</name>
    <dbReference type="NCBI Taxonomy" id="455596"/>
    <lineage>
        <taxon>Archaea</taxon>
        <taxon>Nitrososphaerota</taxon>
        <taxon>Nitrososphaeria</taxon>
        <taxon>Nitrosopumilales</taxon>
        <taxon>environmental samples</taxon>
    </lineage>
</organism>
<dbReference type="GO" id="GO:0009307">
    <property type="term" value="P:DNA restriction-modification system"/>
    <property type="evidence" value="ECO:0007669"/>
    <property type="project" value="UniProtKB-KW"/>
</dbReference>
<evidence type="ECO:0000256" key="6">
    <source>
        <dbReference type="ARBA" id="ARBA00023125"/>
    </source>
</evidence>
<keyword evidence="5" id="KW-0680">Restriction system</keyword>
<dbReference type="REBASE" id="25663">
    <property type="entry name" value="UcrHFORFGP"/>
</dbReference>
<gene>
    <name evidence="10" type="ORF">ALOHA_HF4000APKG6D3ctg6g5</name>
</gene>
<evidence type="ECO:0000259" key="8">
    <source>
        <dbReference type="Pfam" id="PF07669"/>
    </source>
</evidence>
<dbReference type="InterPro" id="IPR029063">
    <property type="entry name" value="SAM-dependent_MTases_sf"/>
</dbReference>
<evidence type="ECO:0000259" key="9">
    <source>
        <dbReference type="Pfam" id="PF12950"/>
    </source>
</evidence>
<reference evidence="10" key="1">
    <citation type="journal article" date="2008" name="ISME J.">
        <title>Genomic patterns of recombination, clonal divergence and environment in marine microbial populations.</title>
        <authorList>
            <person name="Konstantinidis K.T."/>
            <person name="Delong E.F."/>
        </authorList>
    </citation>
    <scope>NUCLEOTIDE SEQUENCE</scope>
</reference>
<name>B3T929_9ARCH</name>
<evidence type="ECO:0000256" key="7">
    <source>
        <dbReference type="ARBA" id="ARBA00047942"/>
    </source>
</evidence>
<evidence type="ECO:0000256" key="2">
    <source>
        <dbReference type="ARBA" id="ARBA00022603"/>
    </source>
</evidence>
<dbReference type="SUPFAM" id="SSF53335">
    <property type="entry name" value="S-adenosyl-L-methionine-dependent methyltransferases"/>
    <property type="match status" value="1"/>
</dbReference>
<dbReference type="PROSITE" id="PS00092">
    <property type="entry name" value="N6_MTASE"/>
    <property type="match status" value="1"/>
</dbReference>
<dbReference type="PANTHER" id="PTHR33841">
    <property type="entry name" value="DNA METHYLTRANSFERASE YEEA-RELATED"/>
    <property type="match status" value="1"/>
</dbReference>
<comment type="catalytic activity">
    <reaction evidence="7">
        <text>a 2'-deoxyadenosine in DNA + S-adenosyl-L-methionine = an N(6)-methyl-2'-deoxyadenosine in DNA + S-adenosyl-L-homocysteine + H(+)</text>
        <dbReference type="Rhea" id="RHEA:15197"/>
        <dbReference type="Rhea" id="RHEA-COMP:12418"/>
        <dbReference type="Rhea" id="RHEA-COMP:12419"/>
        <dbReference type="ChEBI" id="CHEBI:15378"/>
        <dbReference type="ChEBI" id="CHEBI:57856"/>
        <dbReference type="ChEBI" id="CHEBI:59789"/>
        <dbReference type="ChEBI" id="CHEBI:90615"/>
        <dbReference type="ChEBI" id="CHEBI:90616"/>
        <dbReference type="EC" id="2.1.1.72"/>
    </reaction>
</comment>
<dbReference type="EMBL" id="EU016643">
    <property type="protein sequence ID" value="ABZ09088.1"/>
    <property type="molecule type" value="Genomic_DNA"/>
</dbReference>
<dbReference type="Gene3D" id="3.40.50.150">
    <property type="entry name" value="Vaccinia Virus protein VP39"/>
    <property type="match status" value="1"/>
</dbReference>
<evidence type="ECO:0000256" key="1">
    <source>
        <dbReference type="ARBA" id="ARBA00011900"/>
    </source>
</evidence>
<evidence type="ECO:0000313" key="10">
    <source>
        <dbReference type="EMBL" id="ABZ09088.1"/>
    </source>
</evidence>
<keyword evidence="3" id="KW-0808">Transferase</keyword>
<dbReference type="Pfam" id="PF07669">
    <property type="entry name" value="Eco57I"/>
    <property type="match status" value="1"/>
</dbReference>
<dbReference type="PANTHER" id="PTHR33841:SF1">
    <property type="entry name" value="DNA METHYLTRANSFERASE A"/>
    <property type="match status" value="1"/>
</dbReference>
<dbReference type="InterPro" id="IPR011639">
    <property type="entry name" value="MethylTrfase_TaqI-like_dom"/>
</dbReference>
<dbReference type="Pfam" id="PF12950">
    <property type="entry name" value="TaqI_C"/>
    <property type="match status" value="1"/>
</dbReference>
<sequence>MFEPLYNPKTIEEEIQKETISQEQKTRANEWLKLINDGTLENEETNYIRFQNILLRDILNFPEKEIEKGFEKKDVEYSFTDDEKTFVCIEAKGTKTKNLFARQARIKKDQETPVIQTITNMSRFPSEYGICTNYNNFILITKEHGQQKCHKFSFNEIKNNDDRLKEFILIFSYDNLKKRSANIDELHDKSVTQNEKFTEEFYDVFHETRLMLIKAFEEKQGVDRKSAIKYSQIILNRLLFIFFTSDKTNISVPKDLFTNQITKLLKSGICSDNSQHIYNEIVQNLFGSFGKGSTSLGIFGFNGGLFAEKIPPEIYFYDLKNPDFFKDVRSKSIKISVNSKIQQILDTYNGMVSPIIVNFLIMDAYDFEKEVDVRILGHVLEQSVSDIEDLQSSTISRRKKEGIFYTPEFITDYICKETILPYLSEKNSTTIHQLVTEYSENLNDLENKFKSIKIIDPACGSGAFLIKAVEILLEIYHAMQDEKKLQGGYTANVKRKKRSPTQKLATLDEQIDEVRMKEIIENNIFGVDLSEESVGITKLSLFLKLSVVEKKLSDLSKNIKVGNSIIDDKSIDSRAFNWNQEFNDVFQNGGFDIVIGNPPYVRHELFSGIKNYLQKNFSTFHGGADLYVYFIEKGISLLKKNGIFSIIVSNKFSKISYGKKIRNFLLGYDLEKFIDFGDLPVFADATTYPCIITVKNSQPDNYLFACNVDTLNFPDLDTYLKNKLEKIPIPVSDASWNISGTESKKILEKIGKNSQTFSDLIKHKFFSGIKTGLNVAFIINKEKRDELIKENPRSSEVIFPYLTGKEIKRYKIEWENNYMIFTRRGIDIKKYPAIERHLNTFREDLEPKKNTADKKGRKPGTYKWYEIQDSVDYWKVFCEEGIIYPHFNKQCNFTIAKSPFFPNTKGYHIQNLERWLLAVLNSKVINFYLNSICPFVRGGYYEYRSYNVETIPISLNTQYQSELGKLAKKLLDYQEKIVNDKKQIRNRIQLVFGIEKLSGKIEKFFELSFNDFLKEVYKKSKTRLSLKDQDEWNEYFNGKKSNILQLESEMEQCENHVDEIVFKMYELTSSEIQFIEKTLSKSNSS</sequence>
<dbReference type="InterPro" id="IPR002052">
    <property type="entry name" value="DNA_methylase_N6_adenine_CS"/>
</dbReference>
<dbReference type="EC" id="2.1.1.72" evidence="1"/>
<dbReference type="AlphaFoldDB" id="B3T929"/>
<protein>
    <recommendedName>
        <fullName evidence="1">site-specific DNA-methyltransferase (adenine-specific)</fullName>
        <ecNumber evidence="1">2.1.1.72</ecNumber>
    </recommendedName>
</protein>
<dbReference type="GO" id="GO:0032259">
    <property type="term" value="P:methylation"/>
    <property type="evidence" value="ECO:0007669"/>
    <property type="project" value="UniProtKB-KW"/>
</dbReference>
<keyword evidence="4" id="KW-0949">S-adenosyl-L-methionine</keyword>
<accession>B3T929</accession>
<dbReference type="GO" id="GO:0009007">
    <property type="term" value="F:site-specific DNA-methyltransferase (adenine-specific) activity"/>
    <property type="evidence" value="ECO:0007669"/>
    <property type="project" value="UniProtKB-EC"/>
</dbReference>
<keyword evidence="2" id="KW-0489">Methyltransferase</keyword>
<evidence type="ECO:0000256" key="4">
    <source>
        <dbReference type="ARBA" id="ARBA00022691"/>
    </source>
</evidence>